<dbReference type="OrthoDB" id="1890922at2759"/>
<dbReference type="GeneID" id="116308440"/>
<dbReference type="InterPro" id="IPR042086">
    <property type="entry name" value="MeTrfase_capping"/>
</dbReference>
<keyword evidence="3" id="KW-1185">Reference proteome</keyword>
<dbReference type="Proteomes" id="UP000515163">
    <property type="component" value="Unplaced"/>
</dbReference>
<name>A0A6P8JE39_ACTTE</name>
<dbReference type="InParanoid" id="A0A6P8JE39"/>
<dbReference type="InterPro" id="IPR029063">
    <property type="entry name" value="SAM-dependent_MTases_sf"/>
</dbReference>
<proteinExistence type="predicted"/>
<keyword evidence="4" id="KW-0808">Transferase</keyword>
<reference evidence="4" key="1">
    <citation type="submission" date="2025-08" db="UniProtKB">
        <authorList>
            <consortium name="RefSeq"/>
        </authorList>
    </citation>
    <scope>IDENTIFICATION</scope>
    <source>
        <tissue evidence="4">Tentacle</tissue>
    </source>
</reference>
<evidence type="ECO:0000256" key="1">
    <source>
        <dbReference type="ARBA" id="ARBA00022723"/>
    </source>
</evidence>
<dbReference type="RefSeq" id="XP_031574715.1">
    <property type="nucleotide sequence ID" value="XM_031718855.1"/>
</dbReference>
<dbReference type="PANTHER" id="PTHR31009">
    <property type="entry name" value="S-ADENOSYL-L-METHIONINE:CARBOXYL METHYLTRANSFERASE FAMILY PROTEIN"/>
    <property type="match status" value="1"/>
</dbReference>
<dbReference type="AlphaFoldDB" id="A0A6P8JE39"/>
<dbReference type="InterPro" id="IPR005299">
    <property type="entry name" value="MeTrfase_7"/>
</dbReference>
<dbReference type="Gene3D" id="3.40.50.150">
    <property type="entry name" value="Vaccinia Virus protein VP39"/>
    <property type="match status" value="1"/>
</dbReference>
<organism evidence="3 4">
    <name type="scientific">Actinia tenebrosa</name>
    <name type="common">Australian red waratah sea anemone</name>
    <dbReference type="NCBI Taxonomy" id="6105"/>
    <lineage>
        <taxon>Eukaryota</taxon>
        <taxon>Metazoa</taxon>
        <taxon>Cnidaria</taxon>
        <taxon>Anthozoa</taxon>
        <taxon>Hexacorallia</taxon>
        <taxon>Actiniaria</taxon>
        <taxon>Actiniidae</taxon>
        <taxon>Actinia</taxon>
    </lineage>
</organism>
<evidence type="ECO:0000256" key="2">
    <source>
        <dbReference type="ARBA" id="ARBA00022842"/>
    </source>
</evidence>
<dbReference type="SUPFAM" id="SSF53335">
    <property type="entry name" value="S-adenosyl-L-methionine-dependent methyltransferases"/>
    <property type="match status" value="1"/>
</dbReference>
<keyword evidence="4" id="KW-0489">Methyltransferase</keyword>
<evidence type="ECO:0000313" key="3">
    <source>
        <dbReference type="Proteomes" id="UP000515163"/>
    </source>
</evidence>
<dbReference type="GO" id="GO:0008168">
    <property type="term" value="F:methyltransferase activity"/>
    <property type="evidence" value="ECO:0007669"/>
    <property type="project" value="UniProtKB-KW"/>
</dbReference>
<dbReference type="Gene3D" id="1.10.1200.270">
    <property type="entry name" value="Methyltransferase, alpha-helical capping domain"/>
    <property type="match status" value="1"/>
</dbReference>
<sequence>MEEKKAFVPHSHLPYGKVGSGFYSTRSIANRQVVKTATPLVLRELDAMALEKQSVVTLVDYGTADGGTSTSLIYACVKAIREKYGAKLPINVIYEDQPVNDFTSVFLRTQGLIPGPRSYLLDFPNVFVMASGTNFYDQCFPNDSVTLGFSSNCAHWLRDKPCDMTGTTFHLFITVPEEKEKFVAQAEKDWELYLTKRAAELRPGGSMALAELAVDQNDQFAGHTKDAKHCCHTVLSTLWKSLSDEGIITKDEVAKTNFILYFRRVDEFKKPFKCPDSPVVKAGLELVSIETKIVPCAYKEKWIKEKGDAKEHAKKYVESIRAWSNSTFLSGLSDSRSAEEKSKIVDELYHRYEAEVAKCPEDYGSAYVNAYLVIRKRLRTESTGSQ</sequence>
<keyword evidence="1" id="KW-0479">Metal-binding</keyword>
<gene>
    <name evidence="4" type="primary">LOC116308440</name>
</gene>
<keyword evidence="2" id="KW-0460">Magnesium</keyword>
<evidence type="ECO:0000313" key="4">
    <source>
        <dbReference type="RefSeq" id="XP_031574715.1"/>
    </source>
</evidence>
<dbReference type="GO" id="GO:0046872">
    <property type="term" value="F:metal ion binding"/>
    <property type="evidence" value="ECO:0007669"/>
    <property type="project" value="UniProtKB-KW"/>
</dbReference>
<dbReference type="GO" id="GO:0032259">
    <property type="term" value="P:methylation"/>
    <property type="evidence" value="ECO:0007669"/>
    <property type="project" value="UniProtKB-KW"/>
</dbReference>
<dbReference type="Pfam" id="PF03492">
    <property type="entry name" value="Methyltransf_7"/>
    <property type="match status" value="1"/>
</dbReference>
<accession>A0A6P8JE39</accession>
<protein>
    <submittedName>
        <fullName evidence="4">Probable S-adenosylmethionine-dependent methyltransferase At5g37990</fullName>
    </submittedName>
</protein>
<dbReference type="KEGG" id="aten:116308440"/>